<feature type="domain" description="NAD(P)-binding" evidence="1">
    <location>
        <begin position="7"/>
        <end position="198"/>
    </location>
</feature>
<reference evidence="3" key="1">
    <citation type="journal article" date="2019" name="Int. J. Syst. Evol. Microbiol.">
        <title>The Global Catalogue of Microorganisms (GCM) 10K type strain sequencing project: providing services to taxonomists for standard genome sequencing and annotation.</title>
        <authorList>
            <consortium name="The Broad Institute Genomics Platform"/>
            <consortium name="The Broad Institute Genome Sequencing Center for Infectious Disease"/>
            <person name="Wu L."/>
            <person name="Ma J."/>
        </authorList>
    </citation>
    <scope>NUCLEOTIDE SEQUENCE [LARGE SCALE GENOMIC DNA]</scope>
    <source>
        <strain evidence="3">CGMCC 1.15044</strain>
    </source>
</reference>
<evidence type="ECO:0000259" key="1">
    <source>
        <dbReference type="Pfam" id="PF13460"/>
    </source>
</evidence>
<dbReference type="InterPro" id="IPR051606">
    <property type="entry name" value="Polyketide_Oxido-like"/>
</dbReference>
<gene>
    <name evidence="2" type="ORF">GCM10010917_15480</name>
</gene>
<sequence>MKIAIFGATGTIGSRILKEALRREHEVTMIVRDPSKLAEATPNERLHVKSGDLLMPQSVAEAAAGHEVVISAYGPRFGSEDELLEVARSLVEGVKKAQVHRLIIVGGAGSLEASPGVLLMDTPGFPEEIKPLARAHAKALEIYQASDIDWTYLSPPAVIEPGDRTGMFRIGTTRVILDELDNSRISAEDYAVALLDEIEDAQFIRERFTVAY</sequence>
<evidence type="ECO:0000313" key="3">
    <source>
        <dbReference type="Proteomes" id="UP000609323"/>
    </source>
</evidence>
<dbReference type="RefSeq" id="WP_094095103.1">
    <property type="nucleotide sequence ID" value="NZ_BMHF01000004.1"/>
</dbReference>
<accession>A0ABQ1FUN7</accession>
<dbReference type="EMBL" id="BMHF01000004">
    <property type="protein sequence ID" value="GGA31315.1"/>
    <property type="molecule type" value="Genomic_DNA"/>
</dbReference>
<dbReference type="InterPro" id="IPR016040">
    <property type="entry name" value="NAD(P)-bd_dom"/>
</dbReference>
<organism evidence="2 3">
    <name type="scientific">Paenibacillus physcomitrellae</name>
    <dbReference type="NCBI Taxonomy" id="1619311"/>
    <lineage>
        <taxon>Bacteria</taxon>
        <taxon>Bacillati</taxon>
        <taxon>Bacillota</taxon>
        <taxon>Bacilli</taxon>
        <taxon>Bacillales</taxon>
        <taxon>Paenibacillaceae</taxon>
        <taxon>Paenibacillus</taxon>
    </lineage>
</organism>
<dbReference type="SUPFAM" id="SSF51735">
    <property type="entry name" value="NAD(P)-binding Rossmann-fold domains"/>
    <property type="match status" value="1"/>
</dbReference>
<comment type="caution">
    <text evidence="2">The sequence shown here is derived from an EMBL/GenBank/DDBJ whole genome shotgun (WGS) entry which is preliminary data.</text>
</comment>
<evidence type="ECO:0000313" key="2">
    <source>
        <dbReference type="EMBL" id="GGA31315.1"/>
    </source>
</evidence>
<dbReference type="Gene3D" id="3.40.50.720">
    <property type="entry name" value="NAD(P)-binding Rossmann-like Domain"/>
    <property type="match status" value="1"/>
</dbReference>
<protein>
    <recommendedName>
        <fullName evidence="1">NAD(P)-binding domain-containing protein</fullName>
    </recommendedName>
</protein>
<dbReference type="CDD" id="cd05244">
    <property type="entry name" value="BVR-B_like_SDR_a"/>
    <property type="match status" value="1"/>
</dbReference>
<dbReference type="PANTHER" id="PTHR43355:SF2">
    <property type="entry name" value="FLAVIN REDUCTASE (NADPH)"/>
    <property type="match status" value="1"/>
</dbReference>
<keyword evidence="3" id="KW-1185">Reference proteome</keyword>
<proteinExistence type="predicted"/>
<dbReference type="Pfam" id="PF13460">
    <property type="entry name" value="NAD_binding_10"/>
    <property type="match status" value="1"/>
</dbReference>
<name>A0ABQ1FUN7_9BACL</name>
<dbReference type="PANTHER" id="PTHR43355">
    <property type="entry name" value="FLAVIN REDUCTASE (NADPH)"/>
    <property type="match status" value="1"/>
</dbReference>
<dbReference type="Proteomes" id="UP000609323">
    <property type="component" value="Unassembled WGS sequence"/>
</dbReference>
<dbReference type="InterPro" id="IPR036291">
    <property type="entry name" value="NAD(P)-bd_dom_sf"/>
</dbReference>